<evidence type="ECO:0000259" key="1">
    <source>
        <dbReference type="Pfam" id="PF03358"/>
    </source>
</evidence>
<dbReference type="InterPro" id="IPR005025">
    <property type="entry name" value="FMN_Rdtase-like_dom"/>
</dbReference>
<feature type="domain" description="NADPH-dependent FMN reductase-like" evidence="1">
    <location>
        <begin position="11"/>
        <end position="151"/>
    </location>
</feature>
<name>A0A5N6UGF8_ASPTM</name>
<dbReference type="Gene3D" id="3.40.50.360">
    <property type="match status" value="1"/>
</dbReference>
<protein>
    <submittedName>
        <fullName evidence="2">Flavo protein-like protein</fullName>
    </submittedName>
</protein>
<dbReference type="GO" id="GO:0010181">
    <property type="term" value="F:FMN binding"/>
    <property type="evidence" value="ECO:0007669"/>
    <property type="project" value="TreeGrafter"/>
</dbReference>
<accession>A0A5N6UGF8</accession>
<dbReference type="GO" id="GO:0016491">
    <property type="term" value="F:oxidoreductase activity"/>
    <property type="evidence" value="ECO:0007669"/>
    <property type="project" value="InterPro"/>
</dbReference>
<evidence type="ECO:0000313" key="3">
    <source>
        <dbReference type="Proteomes" id="UP000326950"/>
    </source>
</evidence>
<dbReference type="Pfam" id="PF03358">
    <property type="entry name" value="FMN_red"/>
    <property type="match status" value="1"/>
</dbReference>
<keyword evidence="3" id="KW-1185">Reference proteome</keyword>
<dbReference type="SUPFAM" id="SSF52218">
    <property type="entry name" value="Flavoproteins"/>
    <property type="match status" value="1"/>
</dbReference>
<organism evidence="2 3">
    <name type="scientific">Aspergillus tamarii</name>
    <dbReference type="NCBI Taxonomy" id="41984"/>
    <lineage>
        <taxon>Eukaryota</taxon>
        <taxon>Fungi</taxon>
        <taxon>Dikarya</taxon>
        <taxon>Ascomycota</taxon>
        <taxon>Pezizomycotina</taxon>
        <taxon>Eurotiomycetes</taxon>
        <taxon>Eurotiomycetidae</taxon>
        <taxon>Eurotiales</taxon>
        <taxon>Aspergillaceae</taxon>
        <taxon>Aspergillus</taxon>
        <taxon>Aspergillus subgen. Circumdati</taxon>
    </lineage>
</organism>
<reference evidence="2 3" key="1">
    <citation type="submission" date="2019-04" db="EMBL/GenBank/DDBJ databases">
        <title>Friends and foes A comparative genomics study of 23 Aspergillus species from section Flavi.</title>
        <authorList>
            <consortium name="DOE Joint Genome Institute"/>
            <person name="Kjaerbolling I."/>
            <person name="Vesth T."/>
            <person name="Frisvad J.C."/>
            <person name="Nybo J.L."/>
            <person name="Theobald S."/>
            <person name="Kildgaard S."/>
            <person name="Isbrandt T."/>
            <person name="Kuo A."/>
            <person name="Sato A."/>
            <person name="Lyhne E.K."/>
            <person name="Kogle M.E."/>
            <person name="Wiebenga A."/>
            <person name="Kun R.S."/>
            <person name="Lubbers R.J."/>
            <person name="Makela M.R."/>
            <person name="Barry K."/>
            <person name="Chovatia M."/>
            <person name="Clum A."/>
            <person name="Daum C."/>
            <person name="Haridas S."/>
            <person name="He G."/>
            <person name="LaButti K."/>
            <person name="Lipzen A."/>
            <person name="Mondo S."/>
            <person name="Riley R."/>
            <person name="Salamov A."/>
            <person name="Simmons B.A."/>
            <person name="Magnuson J.K."/>
            <person name="Henrissat B."/>
            <person name="Mortensen U.H."/>
            <person name="Larsen T.O."/>
            <person name="Devries R.P."/>
            <person name="Grigoriev I.V."/>
            <person name="Machida M."/>
            <person name="Baker S.E."/>
            <person name="Andersen M.R."/>
        </authorList>
    </citation>
    <scope>NUCLEOTIDE SEQUENCE [LARGE SCALE GENOMIC DNA]</scope>
    <source>
        <strain evidence="2 3">CBS 117626</strain>
    </source>
</reference>
<gene>
    <name evidence="2" type="ORF">BDV40DRAFT_304873</name>
</gene>
<dbReference type="InterPro" id="IPR029039">
    <property type="entry name" value="Flavoprotein-like_sf"/>
</dbReference>
<dbReference type="PANTHER" id="PTHR30543">
    <property type="entry name" value="CHROMATE REDUCTASE"/>
    <property type="match status" value="1"/>
</dbReference>
<sequence>MSISNGLKTARVGILIGSSRRVRVGPSVTQFIKNTIPASRANNIDIDTVDISKFNLPIFDEAVIPAQVPAQAQFAHEHSKAWNAEIEKYDGYIIVSPEYNFGVPGGLKNAIDYLYHSWTGKPVLIIAYGGGGGQHASDALKTILNGMKLRVCETRPTLPLGSETMPAMSHGVLTDAARDIWGKEYGNDIRRGWDELSSAILDPTPQ</sequence>
<dbReference type="AlphaFoldDB" id="A0A5N6UGF8"/>
<dbReference type="EMBL" id="ML738715">
    <property type="protein sequence ID" value="KAE8157707.1"/>
    <property type="molecule type" value="Genomic_DNA"/>
</dbReference>
<proteinExistence type="predicted"/>
<dbReference type="PANTHER" id="PTHR30543:SF21">
    <property type="entry name" value="NAD(P)H-DEPENDENT FMN REDUCTASE LOT6"/>
    <property type="match status" value="1"/>
</dbReference>
<evidence type="ECO:0000313" key="2">
    <source>
        <dbReference type="EMBL" id="KAE8157707.1"/>
    </source>
</evidence>
<dbReference type="Proteomes" id="UP000326950">
    <property type="component" value="Unassembled WGS sequence"/>
</dbReference>
<dbReference type="OrthoDB" id="68575at2759"/>
<dbReference type="InterPro" id="IPR050712">
    <property type="entry name" value="NAD(P)H-dep_reductase"/>
</dbReference>
<dbReference type="GO" id="GO:0005829">
    <property type="term" value="C:cytosol"/>
    <property type="evidence" value="ECO:0007669"/>
    <property type="project" value="TreeGrafter"/>
</dbReference>